<proteinExistence type="predicted"/>
<protein>
    <submittedName>
        <fullName evidence="2">Uncharacterized protein</fullName>
    </submittedName>
</protein>
<sequence length="69" mass="7779">MVAAAHRKTVGEFPTRPDERVRALPDVLVDGRIDDLQLTRARTSEDRTSLPPRPETSRGSLAPRLTSWR</sequence>
<accession>A0A9W6QG82</accession>
<evidence type="ECO:0000313" key="2">
    <source>
        <dbReference type="EMBL" id="GLW73917.1"/>
    </source>
</evidence>
<dbReference type="AlphaFoldDB" id="A0A9W6QG82"/>
<feature type="compositionally biased region" description="Basic and acidic residues" evidence="1">
    <location>
        <begin position="38"/>
        <end position="48"/>
    </location>
</feature>
<name>A0A9W6QG82_9ACTN</name>
<comment type="caution">
    <text evidence="2">The sequence shown here is derived from an EMBL/GenBank/DDBJ whole genome shotgun (WGS) entry which is preliminary data.</text>
</comment>
<gene>
    <name evidence="2" type="ORF">Kpho02_62150</name>
</gene>
<dbReference type="Proteomes" id="UP001165041">
    <property type="component" value="Unassembled WGS sequence"/>
</dbReference>
<evidence type="ECO:0000313" key="3">
    <source>
        <dbReference type="Proteomes" id="UP001165041"/>
    </source>
</evidence>
<dbReference type="EMBL" id="BSSA01000029">
    <property type="protein sequence ID" value="GLW73917.1"/>
    <property type="molecule type" value="Genomic_DNA"/>
</dbReference>
<organism evidence="2 3">
    <name type="scientific">Kitasatospora phosalacinea</name>
    <dbReference type="NCBI Taxonomy" id="2065"/>
    <lineage>
        <taxon>Bacteria</taxon>
        <taxon>Bacillati</taxon>
        <taxon>Actinomycetota</taxon>
        <taxon>Actinomycetes</taxon>
        <taxon>Kitasatosporales</taxon>
        <taxon>Streptomycetaceae</taxon>
        <taxon>Kitasatospora</taxon>
    </lineage>
</organism>
<evidence type="ECO:0000256" key="1">
    <source>
        <dbReference type="SAM" id="MobiDB-lite"/>
    </source>
</evidence>
<reference evidence="2" key="1">
    <citation type="submission" date="2023-02" db="EMBL/GenBank/DDBJ databases">
        <title>Kitasatospora phosalacinea NBRC 14627.</title>
        <authorList>
            <person name="Ichikawa N."/>
            <person name="Sato H."/>
            <person name="Tonouchi N."/>
        </authorList>
    </citation>
    <scope>NUCLEOTIDE SEQUENCE</scope>
    <source>
        <strain evidence="2">NBRC 14627</strain>
    </source>
</reference>
<feature type="region of interest" description="Disordered" evidence="1">
    <location>
        <begin position="38"/>
        <end position="69"/>
    </location>
</feature>